<dbReference type="RefSeq" id="WP_377003159.1">
    <property type="nucleotide sequence ID" value="NZ_JBHSGG010000003.1"/>
</dbReference>
<name>A0ABV9NFK4_9GAMM</name>
<evidence type="ECO:0000313" key="3">
    <source>
        <dbReference type="Proteomes" id="UP001595892"/>
    </source>
</evidence>
<protein>
    <submittedName>
        <fullName evidence="2">Uncharacterized protein</fullName>
    </submittedName>
</protein>
<gene>
    <name evidence="2" type="ORF">ACFO3Q_03080</name>
</gene>
<reference evidence="3" key="1">
    <citation type="journal article" date="2019" name="Int. J. Syst. Evol. Microbiol.">
        <title>The Global Catalogue of Microorganisms (GCM) 10K type strain sequencing project: providing services to taxonomists for standard genome sequencing and annotation.</title>
        <authorList>
            <consortium name="The Broad Institute Genomics Platform"/>
            <consortium name="The Broad Institute Genome Sequencing Center for Infectious Disease"/>
            <person name="Wu L."/>
            <person name="Ma J."/>
        </authorList>
    </citation>
    <scope>NUCLEOTIDE SEQUENCE [LARGE SCALE GENOMIC DNA]</scope>
    <source>
        <strain evidence="3">CGMCC 1.13574</strain>
    </source>
</reference>
<dbReference type="EMBL" id="JBHSGG010000003">
    <property type="protein sequence ID" value="MFC4727152.1"/>
    <property type="molecule type" value="Genomic_DNA"/>
</dbReference>
<keyword evidence="3" id="KW-1185">Reference proteome</keyword>
<dbReference type="Proteomes" id="UP001595892">
    <property type="component" value="Unassembled WGS sequence"/>
</dbReference>
<evidence type="ECO:0000313" key="2">
    <source>
        <dbReference type="EMBL" id="MFC4727152.1"/>
    </source>
</evidence>
<feature type="coiled-coil region" evidence="1">
    <location>
        <begin position="27"/>
        <end position="54"/>
    </location>
</feature>
<evidence type="ECO:0000256" key="1">
    <source>
        <dbReference type="SAM" id="Coils"/>
    </source>
</evidence>
<proteinExistence type="predicted"/>
<accession>A0ABV9NFK4</accession>
<comment type="caution">
    <text evidence="2">The sequence shown here is derived from an EMBL/GenBank/DDBJ whole genome shotgun (WGS) entry which is preliminary data.</text>
</comment>
<keyword evidence="1" id="KW-0175">Coiled coil</keyword>
<organism evidence="2 3">
    <name type="scientific">Coralloluteibacterium thermophilum</name>
    <dbReference type="NCBI Taxonomy" id="2707049"/>
    <lineage>
        <taxon>Bacteria</taxon>
        <taxon>Pseudomonadati</taxon>
        <taxon>Pseudomonadota</taxon>
        <taxon>Gammaproteobacteria</taxon>
        <taxon>Lysobacterales</taxon>
        <taxon>Lysobacteraceae</taxon>
        <taxon>Coralloluteibacterium</taxon>
    </lineage>
</organism>
<sequence>MSNQLGQGIGAFFRTAIAGNSIAEQHGQQYLSRRAQTENALQEARKRADENAAREMYEAALAGGGWSPEQARMVATAQRAGFNPQLAAQARLGDGAYMAQQAAMAAAQGGDLNEMNRFLAVQGGKPITLAAVQGDALINPNQTADSQSPGLTMLGAARAQAAEAQAGASRASAANSYAGAEANRALAAQRRADTATPEQRAVLAEQYGLTGESMARYALTGSLPASTAAGGAKAPSGYRFTANGDLEVIPGGPQDTSGAEGGVAATFNDRQRAGAAMQREALLNQVATQTGMGREQVNAILETEGPEGVARVLRERGRRFFQGPILGEIPFLSERVNRDITPFGESAARGQAMINDPAGPITTPDVEGARSMVPSIRMPLDVQANLVETMLRLSGSGARASRAAATARSEPPQAAIQALMTNPGLSAQFDAKYGDGAAAAYLGQ</sequence>